<dbReference type="AlphaFoldDB" id="A0A9Q0MXB0"/>
<comment type="caution">
    <text evidence="9">The sequence shown here is derived from an EMBL/GenBank/DDBJ whole genome shotgun (WGS) entry which is preliminary data.</text>
</comment>
<feature type="domain" description="MSP" evidence="8">
    <location>
        <begin position="7"/>
        <end position="124"/>
    </location>
</feature>
<dbReference type="GO" id="GO:0005886">
    <property type="term" value="C:plasma membrane"/>
    <property type="evidence" value="ECO:0007669"/>
    <property type="project" value="TreeGrafter"/>
</dbReference>
<evidence type="ECO:0000256" key="2">
    <source>
        <dbReference type="ARBA" id="ARBA00008932"/>
    </source>
</evidence>
<dbReference type="PROSITE" id="PS50202">
    <property type="entry name" value="MSP"/>
    <property type="match status" value="1"/>
</dbReference>
<protein>
    <submittedName>
        <fullName evidence="9">Vesicle-associated membrane protein/synaptobrevin-binding protein</fullName>
    </submittedName>
</protein>
<proteinExistence type="inferred from homology"/>
<dbReference type="InterPro" id="IPR013783">
    <property type="entry name" value="Ig-like_fold"/>
</dbReference>
<keyword evidence="5 7" id="KW-0472">Membrane</keyword>
<feature type="transmembrane region" description="Helical" evidence="7">
    <location>
        <begin position="223"/>
        <end position="243"/>
    </location>
</feature>
<comment type="similarity">
    <text evidence="2">Belongs to the VAMP-associated protein (VAP) (TC 9.B.17) family.</text>
</comment>
<evidence type="ECO:0000256" key="1">
    <source>
        <dbReference type="ARBA" id="ARBA00004211"/>
    </source>
</evidence>
<dbReference type="GO" id="GO:0090158">
    <property type="term" value="P:endoplasmic reticulum membrane organization"/>
    <property type="evidence" value="ECO:0007669"/>
    <property type="project" value="TreeGrafter"/>
</dbReference>
<keyword evidence="10" id="KW-1185">Reference proteome</keyword>
<dbReference type="SUPFAM" id="SSF49354">
    <property type="entry name" value="PapD-like"/>
    <property type="match status" value="1"/>
</dbReference>
<evidence type="ECO:0000313" key="10">
    <source>
        <dbReference type="Proteomes" id="UP001151699"/>
    </source>
</evidence>
<comment type="subcellular location">
    <subcellularLocation>
        <location evidence="1">Membrane</location>
        <topology evidence="1">Single-pass type IV membrane protein</topology>
    </subcellularLocation>
</comment>
<sequence>MEKKEQLLVITPQTELKFCGPFNQSITSYMNLKNPTDKTILFKIKTTAPKKYCVRPNCGTLQPKEMMDIAICLQPFNFDANEKNKHKFMVQSLVAPDGEINFEQMWKDVTPDQLMDSKLRCVFDLPADKTAPSSTNEHNEFTSTATSSLPASDEKIAETDSTSMAAAEINSLREKESNLRQENILLQEQVLRLRMSVESNTKESAAFQNPYSPPHHAQQTAPMVYVALAVVMAIFGLILGKFVL</sequence>
<dbReference type="Pfam" id="PF00635">
    <property type="entry name" value="Motile_Sperm"/>
    <property type="match status" value="1"/>
</dbReference>
<dbReference type="PANTHER" id="PTHR10809:SF6">
    <property type="entry name" value="AT11025P-RELATED"/>
    <property type="match status" value="1"/>
</dbReference>
<dbReference type="GO" id="GO:0005789">
    <property type="term" value="C:endoplasmic reticulum membrane"/>
    <property type="evidence" value="ECO:0007669"/>
    <property type="project" value="InterPro"/>
</dbReference>
<evidence type="ECO:0000256" key="6">
    <source>
        <dbReference type="SAM" id="MobiDB-lite"/>
    </source>
</evidence>
<dbReference type="GO" id="GO:0033149">
    <property type="term" value="F:FFAT motif binding"/>
    <property type="evidence" value="ECO:0007669"/>
    <property type="project" value="TreeGrafter"/>
</dbReference>
<evidence type="ECO:0000256" key="5">
    <source>
        <dbReference type="ARBA" id="ARBA00023136"/>
    </source>
</evidence>
<dbReference type="EMBL" id="WJQU01000003">
    <property type="protein sequence ID" value="KAJ6639731.1"/>
    <property type="molecule type" value="Genomic_DNA"/>
</dbReference>
<feature type="region of interest" description="Disordered" evidence="6">
    <location>
        <begin position="130"/>
        <end position="153"/>
    </location>
</feature>
<reference evidence="9" key="1">
    <citation type="submission" date="2022-07" db="EMBL/GenBank/DDBJ databases">
        <authorList>
            <person name="Trinca V."/>
            <person name="Uliana J.V.C."/>
            <person name="Torres T.T."/>
            <person name="Ward R.J."/>
            <person name="Monesi N."/>
        </authorList>
    </citation>
    <scope>NUCLEOTIDE SEQUENCE</scope>
    <source>
        <strain evidence="9">HSMRA1968</strain>
        <tissue evidence="9">Whole embryos</tissue>
    </source>
</reference>
<dbReference type="OrthoDB" id="264603at2759"/>
<feature type="compositionally biased region" description="Polar residues" evidence="6">
    <location>
        <begin position="131"/>
        <end position="150"/>
    </location>
</feature>
<evidence type="ECO:0000256" key="3">
    <source>
        <dbReference type="ARBA" id="ARBA00022692"/>
    </source>
</evidence>
<keyword evidence="4 7" id="KW-1133">Transmembrane helix</keyword>
<dbReference type="PANTHER" id="PTHR10809">
    <property type="entry name" value="VESICLE-ASSOCIATED MEMBRANE PROTEIN-ASSOCIATED PROTEIN"/>
    <property type="match status" value="1"/>
</dbReference>
<accession>A0A9Q0MXB0</accession>
<dbReference type="InterPro" id="IPR016763">
    <property type="entry name" value="VAP"/>
</dbReference>
<keyword evidence="3 7" id="KW-0812">Transmembrane</keyword>
<evidence type="ECO:0000313" key="9">
    <source>
        <dbReference type="EMBL" id="KAJ6639731.1"/>
    </source>
</evidence>
<name>A0A9Q0MXB0_9DIPT</name>
<organism evidence="9 10">
    <name type="scientific">Pseudolycoriella hygida</name>
    <dbReference type="NCBI Taxonomy" id="35572"/>
    <lineage>
        <taxon>Eukaryota</taxon>
        <taxon>Metazoa</taxon>
        <taxon>Ecdysozoa</taxon>
        <taxon>Arthropoda</taxon>
        <taxon>Hexapoda</taxon>
        <taxon>Insecta</taxon>
        <taxon>Pterygota</taxon>
        <taxon>Neoptera</taxon>
        <taxon>Endopterygota</taxon>
        <taxon>Diptera</taxon>
        <taxon>Nematocera</taxon>
        <taxon>Sciaroidea</taxon>
        <taxon>Sciaridae</taxon>
        <taxon>Pseudolycoriella</taxon>
    </lineage>
</organism>
<evidence type="ECO:0000256" key="4">
    <source>
        <dbReference type="ARBA" id="ARBA00022989"/>
    </source>
</evidence>
<dbReference type="Gene3D" id="2.60.40.10">
    <property type="entry name" value="Immunoglobulins"/>
    <property type="match status" value="1"/>
</dbReference>
<evidence type="ECO:0000259" key="8">
    <source>
        <dbReference type="PROSITE" id="PS50202"/>
    </source>
</evidence>
<gene>
    <name evidence="9" type="primary">VP33</name>
    <name evidence="9" type="ORF">Bhyg_12478</name>
</gene>
<dbReference type="GO" id="GO:0061817">
    <property type="term" value="P:endoplasmic reticulum-plasma membrane tethering"/>
    <property type="evidence" value="ECO:0007669"/>
    <property type="project" value="TreeGrafter"/>
</dbReference>
<dbReference type="InterPro" id="IPR008962">
    <property type="entry name" value="PapD-like_sf"/>
</dbReference>
<evidence type="ECO:0000256" key="7">
    <source>
        <dbReference type="SAM" id="Phobius"/>
    </source>
</evidence>
<dbReference type="Proteomes" id="UP001151699">
    <property type="component" value="Chromosome X"/>
</dbReference>
<dbReference type="InterPro" id="IPR000535">
    <property type="entry name" value="MSP_dom"/>
</dbReference>
<dbReference type="PIRSF" id="PIRSF019693">
    <property type="entry name" value="VAMP-associated"/>
    <property type="match status" value="1"/>
</dbReference>